<keyword evidence="3" id="KW-0560">Oxidoreductase</keyword>
<reference evidence="6" key="2">
    <citation type="submission" date="2015-01" db="EMBL/GenBank/DDBJ databases">
        <title>Evolutionary Origins and Diversification of the Mycorrhizal Mutualists.</title>
        <authorList>
            <consortium name="DOE Joint Genome Institute"/>
            <consortium name="Mycorrhizal Genomics Consortium"/>
            <person name="Kohler A."/>
            <person name="Kuo A."/>
            <person name="Nagy L.G."/>
            <person name="Floudas D."/>
            <person name="Copeland A."/>
            <person name="Barry K.W."/>
            <person name="Cichocki N."/>
            <person name="Veneault-Fourrey C."/>
            <person name="LaButti K."/>
            <person name="Lindquist E.A."/>
            <person name="Lipzen A."/>
            <person name="Lundell T."/>
            <person name="Morin E."/>
            <person name="Murat C."/>
            <person name="Riley R."/>
            <person name="Ohm R."/>
            <person name="Sun H."/>
            <person name="Tunlid A."/>
            <person name="Henrissat B."/>
            <person name="Grigoriev I.V."/>
            <person name="Hibbett D.S."/>
            <person name="Martin F."/>
        </authorList>
    </citation>
    <scope>NUCLEOTIDE SEQUENCE [LARGE SCALE GENOMIC DNA]</scope>
    <source>
        <strain evidence="6">MUT 4182</strain>
    </source>
</reference>
<dbReference type="PRINTS" id="PR00069">
    <property type="entry name" value="ALDKETRDTASE"/>
</dbReference>
<evidence type="ECO:0000256" key="2">
    <source>
        <dbReference type="ARBA" id="ARBA00022857"/>
    </source>
</evidence>
<reference evidence="5 6" key="1">
    <citation type="submission" date="2014-04" db="EMBL/GenBank/DDBJ databases">
        <authorList>
            <consortium name="DOE Joint Genome Institute"/>
            <person name="Kuo A."/>
            <person name="Girlanda M."/>
            <person name="Perotto S."/>
            <person name="Kohler A."/>
            <person name="Nagy L.G."/>
            <person name="Floudas D."/>
            <person name="Copeland A."/>
            <person name="Barry K.W."/>
            <person name="Cichocki N."/>
            <person name="Veneault-Fourrey C."/>
            <person name="LaButti K."/>
            <person name="Lindquist E.A."/>
            <person name="Lipzen A."/>
            <person name="Lundell T."/>
            <person name="Morin E."/>
            <person name="Murat C."/>
            <person name="Sun H."/>
            <person name="Tunlid A."/>
            <person name="Henrissat B."/>
            <person name="Grigoriev I.V."/>
            <person name="Hibbett D.S."/>
            <person name="Martin F."/>
            <person name="Nordberg H.P."/>
            <person name="Cantor M.N."/>
            <person name="Hua S.X."/>
        </authorList>
    </citation>
    <scope>NUCLEOTIDE SEQUENCE [LARGE SCALE GENOMIC DNA]</scope>
    <source>
        <strain evidence="5 6">MUT 4182</strain>
    </source>
</reference>
<feature type="domain" description="NADP-dependent oxidoreductase" evidence="4">
    <location>
        <begin position="12"/>
        <end position="270"/>
    </location>
</feature>
<dbReference type="CDD" id="cd19071">
    <property type="entry name" value="AKR_AKR1-5-like"/>
    <property type="match status" value="1"/>
</dbReference>
<protein>
    <recommendedName>
        <fullName evidence="4">NADP-dependent oxidoreductase domain-containing protein</fullName>
    </recommendedName>
</protein>
<evidence type="ECO:0000256" key="3">
    <source>
        <dbReference type="ARBA" id="ARBA00023002"/>
    </source>
</evidence>
<name>A0A0C3QGA4_9AGAM</name>
<sequence>MSFPKIIYGTAWKKERTANLVVQAVLQGFRAIDTAGQPKHYQEKLVGDALDTLQQQHGIKREDIFLQTKYTSIDGQDSSNPLPYDPTASVTDQVRQSFSRSLQNLRTDYLDSYILHSPLRTPALTLEAWKVLLELQDEGKVHKIGISNCYDTRVLQYLVDNGKRMLDVVQNRWYEGNGWDTDVVQFCKTQGIYYQSFWTLSGSPSLLQGATIQDIVRKTGCTPAQALYRVAQTMGITPLSGTRNEQHMRDGLSCVNISLTDADVESVQKAMKALAPAQKTGIM</sequence>
<evidence type="ECO:0000259" key="4">
    <source>
        <dbReference type="Pfam" id="PF00248"/>
    </source>
</evidence>
<dbReference type="OrthoDB" id="5357513at2759"/>
<dbReference type="SUPFAM" id="SSF51430">
    <property type="entry name" value="NAD(P)-linked oxidoreductase"/>
    <property type="match status" value="1"/>
</dbReference>
<evidence type="ECO:0000256" key="1">
    <source>
        <dbReference type="ARBA" id="ARBA00007905"/>
    </source>
</evidence>
<dbReference type="Proteomes" id="UP000054248">
    <property type="component" value="Unassembled WGS sequence"/>
</dbReference>
<evidence type="ECO:0000313" key="5">
    <source>
        <dbReference type="EMBL" id="KIO25306.1"/>
    </source>
</evidence>
<comment type="similarity">
    <text evidence="1">Belongs to the aldo/keto reductase family.</text>
</comment>
<accession>A0A0C3QGA4</accession>
<dbReference type="AlphaFoldDB" id="A0A0C3QGA4"/>
<gene>
    <name evidence="5" type="ORF">M407DRAFT_75838</name>
</gene>
<dbReference type="Pfam" id="PF00248">
    <property type="entry name" value="Aldo_ket_red"/>
    <property type="match status" value="1"/>
</dbReference>
<dbReference type="InterPro" id="IPR023210">
    <property type="entry name" value="NADP_OxRdtase_dom"/>
</dbReference>
<evidence type="ECO:0000313" key="6">
    <source>
        <dbReference type="Proteomes" id="UP000054248"/>
    </source>
</evidence>
<keyword evidence="6" id="KW-1185">Reference proteome</keyword>
<dbReference type="EMBL" id="KN823044">
    <property type="protein sequence ID" value="KIO25306.1"/>
    <property type="molecule type" value="Genomic_DNA"/>
</dbReference>
<dbReference type="PANTHER" id="PTHR43827">
    <property type="entry name" value="2,5-DIKETO-D-GLUCONIC ACID REDUCTASE"/>
    <property type="match status" value="1"/>
</dbReference>
<dbReference type="STRING" id="1051891.A0A0C3QGA4"/>
<dbReference type="Gene3D" id="3.20.20.100">
    <property type="entry name" value="NADP-dependent oxidoreductase domain"/>
    <property type="match status" value="1"/>
</dbReference>
<dbReference type="PANTHER" id="PTHR43827:SF3">
    <property type="entry name" value="NADP-DEPENDENT OXIDOREDUCTASE DOMAIN-CONTAINING PROTEIN"/>
    <property type="match status" value="1"/>
</dbReference>
<keyword evidence="2" id="KW-0521">NADP</keyword>
<organism evidence="5 6">
    <name type="scientific">Tulasnella calospora MUT 4182</name>
    <dbReference type="NCBI Taxonomy" id="1051891"/>
    <lineage>
        <taxon>Eukaryota</taxon>
        <taxon>Fungi</taxon>
        <taxon>Dikarya</taxon>
        <taxon>Basidiomycota</taxon>
        <taxon>Agaricomycotina</taxon>
        <taxon>Agaricomycetes</taxon>
        <taxon>Cantharellales</taxon>
        <taxon>Tulasnellaceae</taxon>
        <taxon>Tulasnella</taxon>
    </lineage>
</organism>
<dbReference type="GO" id="GO:0016616">
    <property type="term" value="F:oxidoreductase activity, acting on the CH-OH group of donors, NAD or NADP as acceptor"/>
    <property type="evidence" value="ECO:0007669"/>
    <property type="project" value="UniProtKB-ARBA"/>
</dbReference>
<dbReference type="InterPro" id="IPR036812">
    <property type="entry name" value="NAD(P)_OxRdtase_dom_sf"/>
</dbReference>
<dbReference type="InterPro" id="IPR020471">
    <property type="entry name" value="AKR"/>
</dbReference>
<dbReference type="HOGENOM" id="CLU_023205_10_1_1"/>
<proteinExistence type="inferred from homology"/>